<dbReference type="SUPFAM" id="SSF55073">
    <property type="entry name" value="Nucleotide cyclase"/>
    <property type="match status" value="1"/>
</dbReference>
<dbReference type="SMART" id="SM00267">
    <property type="entry name" value="GGDEF"/>
    <property type="match status" value="1"/>
</dbReference>
<dbReference type="InterPro" id="IPR000160">
    <property type="entry name" value="GGDEF_dom"/>
</dbReference>
<dbReference type="RefSeq" id="WP_345718506.1">
    <property type="nucleotide sequence ID" value="NZ_BAABFP010000008.1"/>
</dbReference>
<keyword evidence="2" id="KW-0548">Nucleotidyltransferase</keyword>
<dbReference type="NCBIfam" id="TIGR00254">
    <property type="entry name" value="GGDEF"/>
    <property type="match status" value="1"/>
</dbReference>
<keyword evidence="3" id="KW-1185">Reference proteome</keyword>
<gene>
    <name evidence="2" type="ORF">ACFQDO_07135</name>
</gene>
<evidence type="ECO:0000313" key="3">
    <source>
        <dbReference type="Proteomes" id="UP001596189"/>
    </source>
</evidence>
<dbReference type="InterPro" id="IPR043128">
    <property type="entry name" value="Rev_trsase/Diguanyl_cyclase"/>
</dbReference>
<dbReference type="Pfam" id="PF00990">
    <property type="entry name" value="GGDEF"/>
    <property type="match status" value="1"/>
</dbReference>
<dbReference type="SUPFAM" id="SSF48452">
    <property type="entry name" value="TPR-like"/>
    <property type="match status" value="1"/>
</dbReference>
<evidence type="ECO:0000313" key="2">
    <source>
        <dbReference type="EMBL" id="MFC6006904.1"/>
    </source>
</evidence>
<dbReference type="PROSITE" id="PS50887">
    <property type="entry name" value="GGDEF"/>
    <property type="match status" value="1"/>
</dbReference>
<keyword evidence="2" id="KW-0808">Transferase</keyword>
<dbReference type="CDD" id="cd01949">
    <property type="entry name" value="GGDEF"/>
    <property type="match status" value="1"/>
</dbReference>
<proteinExistence type="predicted"/>
<dbReference type="EC" id="2.7.7.65" evidence="2"/>
<accession>A0ABW1JCK1</accession>
<feature type="domain" description="GGDEF" evidence="1">
    <location>
        <begin position="397"/>
        <end position="520"/>
    </location>
</feature>
<reference evidence="3" key="1">
    <citation type="journal article" date="2019" name="Int. J. Syst. Evol. Microbiol.">
        <title>The Global Catalogue of Microorganisms (GCM) 10K type strain sequencing project: providing services to taxonomists for standard genome sequencing and annotation.</title>
        <authorList>
            <consortium name="The Broad Institute Genomics Platform"/>
            <consortium name="The Broad Institute Genome Sequencing Center for Infectious Disease"/>
            <person name="Wu L."/>
            <person name="Ma J."/>
        </authorList>
    </citation>
    <scope>NUCLEOTIDE SEQUENCE [LARGE SCALE GENOMIC DNA]</scope>
    <source>
        <strain evidence="3">KACC 14249</strain>
    </source>
</reference>
<dbReference type="PANTHER" id="PTHR45138">
    <property type="entry name" value="REGULATORY COMPONENTS OF SENSORY TRANSDUCTION SYSTEM"/>
    <property type="match status" value="1"/>
</dbReference>
<dbReference type="PANTHER" id="PTHR45138:SF9">
    <property type="entry name" value="DIGUANYLATE CYCLASE DGCM-RELATED"/>
    <property type="match status" value="1"/>
</dbReference>
<dbReference type="EMBL" id="JBHSRD010000003">
    <property type="protein sequence ID" value="MFC6006904.1"/>
    <property type="molecule type" value="Genomic_DNA"/>
</dbReference>
<name>A0ABW1JCK1_9ACTN</name>
<protein>
    <submittedName>
        <fullName evidence="2">Diguanylate cyclase domain-containing protein</fullName>
        <ecNumber evidence="2">2.7.7.65</ecNumber>
    </submittedName>
</protein>
<dbReference type="GO" id="GO:0052621">
    <property type="term" value="F:diguanylate cyclase activity"/>
    <property type="evidence" value="ECO:0007669"/>
    <property type="project" value="UniProtKB-EC"/>
</dbReference>
<dbReference type="Proteomes" id="UP001596189">
    <property type="component" value="Unassembled WGS sequence"/>
</dbReference>
<organism evidence="2 3">
    <name type="scientific">Angustibacter luteus</name>
    <dbReference type="NCBI Taxonomy" id="658456"/>
    <lineage>
        <taxon>Bacteria</taxon>
        <taxon>Bacillati</taxon>
        <taxon>Actinomycetota</taxon>
        <taxon>Actinomycetes</taxon>
        <taxon>Kineosporiales</taxon>
        <taxon>Kineosporiaceae</taxon>
    </lineage>
</organism>
<sequence length="520" mass="55415">MDDVSAVAARLLERGQSGEHAEVVAESERLLREPTGDLVDGPAGLHFARAVAYMSGGDEHAALAAAELMIKAAEREESAGWLSCGLSLRAVLRVEMGEQDVAEHDLETVLRDLVDAEDALLRGVEDPWLASNAHTGIALPFHSLRLYELALPHYTAAYEASTRGSTETGAPAMWLLNLAEVELDWALELYRVELVADAEKHSRDALEYAVRAGQAAAGPDAERWRTSAGIQECCARISCGEDEPALGEILTRRERAKVRGATADLHWSAPFVAVALGRVGRSEEALDLLRETLAEANARAAWIQLAALQHTRAYLLAEAGLPGTAETLEYGQTLAHALWRQRLRTLHVAETMRSFDTLRHAHDQAARSALVDPLTGIANRRAFDDAVASHAALEPRRPVAALVIDLDRFKDVNDTHGHDAGDALLRTVAGALSASVREGDLVARLGGDEFAALLPGADAVAAQRVAQRMVDAVDALPDSPATASIGVCSTPAAALPGAITRADQAMYAAKRAGGNRVTAG</sequence>
<dbReference type="InterPro" id="IPR011990">
    <property type="entry name" value="TPR-like_helical_dom_sf"/>
</dbReference>
<dbReference type="Gene3D" id="3.30.70.270">
    <property type="match status" value="1"/>
</dbReference>
<dbReference type="InterPro" id="IPR029787">
    <property type="entry name" value="Nucleotide_cyclase"/>
</dbReference>
<evidence type="ECO:0000259" key="1">
    <source>
        <dbReference type="PROSITE" id="PS50887"/>
    </source>
</evidence>
<comment type="caution">
    <text evidence="2">The sequence shown here is derived from an EMBL/GenBank/DDBJ whole genome shotgun (WGS) entry which is preliminary data.</text>
</comment>
<dbReference type="InterPro" id="IPR050469">
    <property type="entry name" value="Diguanylate_Cyclase"/>
</dbReference>